<keyword evidence="6" id="KW-0206">Cytoskeleton</keyword>
<proteinExistence type="predicted"/>
<sequence length="389" mass="41964">MADDEQNALISQFAAVSGADRERAKFYLESAAWNLESALGSFYEEGDEESSSEPLGVRPEAEGAPTTPQQTSVHPVPQAKISMIGQDSDSSGDEDGQAFYAGGSTHSGQQVLGPPKKKSDMVAKLFKSAKEHGAEVVEGSKDKKKSKINTYSGTGYRLGETNDDTQVIPGTSVQNRNEEPRDVSLKMWKSGFTVDDGPLRTYEDPSNAEFLTSIKRGEIPLELLKEARGGEVYINMADHRHEDYAPPKMTMKPFSGSGHSLGSPAPPVLGQDIRPLGAVGGASGGTAIVVSNVDLKDAEKQAQSNLNIDSQQPTTSVQIRLPDGSRLVIKLNHFHTVSDIRQYITIARPSFQSTEFALMTTFPHAELTNFSQSLVDGKLLNAALVVKPK</sequence>
<evidence type="ECO:0000256" key="2">
    <source>
        <dbReference type="ARBA" id="ARBA00004300"/>
    </source>
</evidence>
<dbReference type="AlphaFoldDB" id="A0AAN9FTJ7"/>
<dbReference type="InterPro" id="IPR029071">
    <property type="entry name" value="Ubiquitin-like_domsf"/>
</dbReference>
<dbReference type="InterPro" id="IPR009060">
    <property type="entry name" value="UBA-like_sf"/>
</dbReference>
<dbReference type="GO" id="GO:0005794">
    <property type="term" value="C:Golgi apparatus"/>
    <property type="evidence" value="ECO:0007669"/>
    <property type="project" value="UniProtKB-SubCell"/>
</dbReference>
<dbReference type="GO" id="GO:0005829">
    <property type="term" value="C:cytosol"/>
    <property type="evidence" value="ECO:0007669"/>
    <property type="project" value="TreeGrafter"/>
</dbReference>
<gene>
    <name evidence="11" type="primary">NSFL1C_1</name>
    <name evidence="11" type="ORF">SK128_020091</name>
</gene>
<dbReference type="PANTHER" id="PTHR23333:SF20">
    <property type="entry name" value="NSFL1 COFACTOR P47"/>
    <property type="match status" value="1"/>
</dbReference>
<dbReference type="Pfam" id="PF08059">
    <property type="entry name" value="SEP"/>
    <property type="match status" value="1"/>
</dbReference>
<evidence type="ECO:0000313" key="11">
    <source>
        <dbReference type="EMBL" id="KAK7086298.1"/>
    </source>
</evidence>
<keyword evidence="7" id="KW-0539">Nucleus</keyword>
<evidence type="ECO:0000256" key="5">
    <source>
        <dbReference type="ARBA" id="ARBA00023034"/>
    </source>
</evidence>
<evidence type="ECO:0000256" key="4">
    <source>
        <dbReference type="ARBA" id="ARBA00022490"/>
    </source>
</evidence>
<comment type="caution">
    <text evidence="11">The sequence shown here is derived from an EMBL/GenBank/DDBJ whole genome shotgun (WGS) entry which is preliminary data.</text>
</comment>
<evidence type="ECO:0000256" key="8">
    <source>
        <dbReference type="SAM" id="MobiDB-lite"/>
    </source>
</evidence>
<dbReference type="CDD" id="cd14348">
    <property type="entry name" value="UBA_p47"/>
    <property type="match status" value="1"/>
</dbReference>
<reference evidence="11 12" key="1">
    <citation type="submission" date="2023-11" db="EMBL/GenBank/DDBJ databases">
        <title>Halocaridina rubra genome assembly.</title>
        <authorList>
            <person name="Smith C."/>
        </authorList>
    </citation>
    <scope>NUCLEOTIDE SEQUENCE [LARGE SCALE GENOMIC DNA]</scope>
    <source>
        <strain evidence="11">EP-1</strain>
        <tissue evidence="11">Whole</tissue>
    </source>
</reference>
<dbReference type="Gene3D" id="1.10.8.10">
    <property type="entry name" value="DNA helicase RuvA subunit, C-terminal domain"/>
    <property type="match status" value="1"/>
</dbReference>
<dbReference type="PROSITE" id="PS51399">
    <property type="entry name" value="SEP"/>
    <property type="match status" value="1"/>
</dbReference>
<name>A0AAN9FTJ7_HALRR</name>
<dbReference type="GO" id="GO:0005634">
    <property type="term" value="C:nucleus"/>
    <property type="evidence" value="ECO:0007669"/>
    <property type="project" value="UniProtKB-SubCell"/>
</dbReference>
<dbReference type="SMART" id="SM00166">
    <property type="entry name" value="UBX"/>
    <property type="match status" value="1"/>
</dbReference>
<protein>
    <submittedName>
        <fullName evidence="11">NSFL1 cofactor p47</fullName>
    </submittedName>
</protein>
<evidence type="ECO:0000256" key="7">
    <source>
        <dbReference type="ARBA" id="ARBA00023242"/>
    </source>
</evidence>
<dbReference type="EMBL" id="JAXCGZ010000259">
    <property type="protein sequence ID" value="KAK7086298.1"/>
    <property type="molecule type" value="Genomic_DNA"/>
</dbReference>
<evidence type="ECO:0000256" key="6">
    <source>
        <dbReference type="ARBA" id="ARBA00023212"/>
    </source>
</evidence>
<dbReference type="Pfam" id="PF14555">
    <property type="entry name" value="UBA_4"/>
    <property type="match status" value="1"/>
</dbReference>
<dbReference type="GO" id="GO:0000045">
    <property type="term" value="P:autophagosome assembly"/>
    <property type="evidence" value="ECO:0007669"/>
    <property type="project" value="TreeGrafter"/>
</dbReference>
<keyword evidence="12" id="KW-1185">Reference proteome</keyword>
<keyword evidence="4" id="KW-0963">Cytoplasm</keyword>
<dbReference type="InterPro" id="IPR036241">
    <property type="entry name" value="NSFL1C_SEP_dom_sf"/>
</dbReference>
<dbReference type="SUPFAM" id="SSF54236">
    <property type="entry name" value="Ubiquitin-like"/>
    <property type="match status" value="1"/>
</dbReference>
<dbReference type="InterPro" id="IPR001012">
    <property type="entry name" value="UBX_dom"/>
</dbReference>
<dbReference type="PANTHER" id="PTHR23333">
    <property type="entry name" value="UBX DOMAIN CONTAINING PROTEIN"/>
    <property type="match status" value="1"/>
</dbReference>
<dbReference type="Gene3D" id="3.10.20.90">
    <property type="entry name" value="Phosphatidylinositol 3-kinase Catalytic Subunit, Chain A, domain 1"/>
    <property type="match status" value="1"/>
</dbReference>
<evidence type="ECO:0000259" key="10">
    <source>
        <dbReference type="PROSITE" id="PS51399"/>
    </source>
</evidence>
<keyword evidence="5" id="KW-0333">Golgi apparatus</keyword>
<dbReference type="GO" id="GO:0043161">
    <property type="term" value="P:proteasome-mediated ubiquitin-dependent protein catabolic process"/>
    <property type="evidence" value="ECO:0007669"/>
    <property type="project" value="TreeGrafter"/>
</dbReference>
<dbReference type="SUPFAM" id="SSF46934">
    <property type="entry name" value="UBA-like"/>
    <property type="match status" value="1"/>
</dbReference>
<dbReference type="GO" id="GO:0005813">
    <property type="term" value="C:centrosome"/>
    <property type="evidence" value="ECO:0007669"/>
    <property type="project" value="UniProtKB-SubCell"/>
</dbReference>
<evidence type="ECO:0000256" key="3">
    <source>
        <dbReference type="ARBA" id="ARBA00004555"/>
    </source>
</evidence>
<dbReference type="FunFam" id="1.10.8.10:FF:000020">
    <property type="entry name" value="NSFL1 (p97) cofactor (p47)"/>
    <property type="match status" value="1"/>
</dbReference>
<dbReference type="GO" id="GO:0043130">
    <property type="term" value="F:ubiquitin binding"/>
    <property type="evidence" value="ECO:0007669"/>
    <property type="project" value="TreeGrafter"/>
</dbReference>
<dbReference type="SUPFAM" id="SSF102848">
    <property type="entry name" value="NSFL1 (p97 ATPase) cofactor p47, SEP domain"/>
    <property type="match status" value="1"/>
</dbReference>
<dbReference type="GO" id="GO:0061025">
    <property type="term" value="P:membrane fusion"/>
    <property type="evidence" value="ECO:0007669"/>
    <property type="project" value="TreeGrafter"/>
</dbReference>
<comment type="subcellular location">
    <subcellularLocation>
        <location evidence="2">Cytoplasm</location>
        <location evidence="2">Cytoskeleton</location>
        <location evidence="2">Microtubule organizing center</location>
        <location evidence="2">Centrosome</location>
    </subcellularLocation>
    <subcellularLocation>
        <location evidence="3">Golgi apparatus</location>
    </subcellularLocation>
    <subcellularLocation>
        <location evidence="1">Nucleus</location>
    </subcellularLocation>
</comment>
<feature type="domain" description="SEP" evidence="10">
    <location>
        <begin position="180"/>
        <end position="245"/>
    </location>
</feature>
<dbReference type="PROSITE" id="PS50033">
    <property type="entry name" value="UBX"/>
    <property type="match status" value="1"/>
</dbReference>
<organism evidence="11 12">
    <name type="scientific">Halocaridina rubra</name>
    <name type="common">Hawaiian red shrimp</name>
    <dbReference type="NCBI Taxonomy" id="373956"/>
    <lineage>
        <taxon>Eukaryota</taxon>
        <taxon>Metazoa</taxon>
        <taxon>Ecdysozoa</taxon>
        <taxon>Arthropoda</taxon>
        <taxon>Crustacea</taxon>
        <taxon>Multicrustacea</taxon>
        <taxon>Malacostraca</taxon>
        <taxon>Eumalacostraca</taxon>
        <taxon>Eucarida</taxon>
        <taxon>Decapoda</taxon>
        <taxon>Pleocyemata</taxon>
        <taxon>Caridea</taxon>
        <taxon>Atyoidea</taxon>
        <taxon>Atyidae</taxon>
        <taxon>Halocaridina</taxon>
    </lineage>
</organism>
<evidence type="ECO:0000256" key="1">
    <source>
        <dbReference type="ARBA" id="ARBA00004123"/>
    </source>
</evidence>
<evidence type="ECO:0000259" key="9">
    <source>
        <dbReference type="PROSITE" id="PS50033"/>
    </source>
</evidence>
<dbReference type="GO" id="GO:0007030">
    <property type="term" value="P:Golgi organization"/>
    <property type="evidence" value="ECO:0007669"/>
    <property type="project" value="TreeGrafter"/>
</dbReference>
<feature type="region of interest" description="Disordered" evidence="8">
    <location>
        <begin position="43"/>
        <end position="116"/>
    </location>
</feature>
<accession>A0AAN9FTJ7</accession>
<dbReference type="Proteomes" id="UP001381693">
    <property type="component" value="Unassembled WGS sequence"/>
</dbReference>
<dbReference type="Pfam" id="PF00789">
    <property type="entry name" value="UBX"/>
    <property type="match status" value="1"/>
</dbReference>
<dbReference type="InterPro" id="IPR012989">
    <property type="entry name" value="SEP_domain"/>
</dbReference>
<dbReference type="SMART" id="SM00553">
    <property type="entry name" value="SEP"/>
    <property type="match status" value="1"/>
</dbReference>
<dbReference type="Gene3D" id="3.30.420.210">
    <property type="entry name" value="SEP domain"/>
    <property type="match status" value="1"/>
</dbReference>
<dbReference type="FunFam" id="3.30.420.210:FF:000001">
    <property type="entry name" value="NSFL1 (P97) cofactor (P47)"/>
    <property type="match status" value="1"/>
</dbReference>
<evidence type="ECO:0000313" key="12">
    <source>
        <dbReference type="Proteomes" id="UP001381693"/>
    </source>
</evidence>
<feature type="domain" description="UBX" evidence="9">
    <location>
        <begin position="310"/>
        <end position="387"/>
    </location>
</feature>
<dbReference type="GO" id="GO:0031468">
    <property type="term" value="P:nuclear membrane reassembly"/>
    <property type="evidence" value="ECO:0007669"/>
    <property type="project" value="TreeGrafter"/>
</dbReference>
<dbReference type="CDD" id="cd01770">
    <property type="entry name" value="UBX_UBXN2"/>
    <property type="match status" value="1"/>
</dbReference>